<feature type="region of interest" description="Disordered" evidence="1">
    <location>
        <begin position="55"/>
        <end position="82"/>
    </location>
</feature>
<sequence length="104" mass="11675">MERLWTGPVMHIHQLIYNNIRFIFHVSFHEASRCSIRAMSLTRVAHAITCNHGLQEASPSRNSSSISSSPPQQRLTASPKGVDASIVDTKAPNFRSNCFFDQSF</sequence>
<accession>A0A8S9KY60</accession>
<feature type="compositionally biased region" description="Low complexity" evidence="1">
    <location>
        <begin position="58"/>
        <end position="71"/>
    </location>
</feature>
<name>A0A8S9KY60_BRACR</name>
<gene>
    <name evidence="2" type="ORF">F2Q68_00008746</name>
</gene>
<dbReference type="EMBL" id="QGKW02000717">
    <property type="protein sequence ID" value="KAF2598086.1"/>
    <property type="molecule type" value="Genomic_DNA"/>
</dbReference>
<evidence type="ECO:0000313" key="2">
    <source>
        <dbReference type="EMBL" id="KAF2598086.1"/>
    </source>
</evidence>
<dbReference type="AlphaFoldDB" id="A0A8S9KY60"/>
<organism evidence="2 3">
    <name type="scientific">Brassica cretica</name>
    <name type="common">Mustard</name>
    <dbReference type="NCBI Taxonomy" id="69181"/>
    <lineage>
        <taxon>Eukaryota</taxon>
        <taxon>Viridiplantae</taxon>
        <taxon>Streptophyta</taxon>
        <taxon>Embryophyta</taxon>
        <taxon>Tracheophyta</taxon>
        <taxon>Spermatophyta</taxon>
        <taxon>Magnoliopsida</taxon>
        <taxon>eudicotyledons</taxon>
        <taxon>Gunneridae</taxon>
        <taxon>Pentapetalae</taxon>
        <taxon>rosids</taxon>
        <taxon>malvids</taxon>
        <taxon>Brassicales</taxon>
        <taxon>Brassicaceae</taxon>
        <taxon>Brassiceae</taxon>
        <taxon>Brassica</taxon>
    </lineage>
</organism>
<proteinExistence type="predicted"/>
<evidence type="ECO:0000256" key="1">
    <source>
        <dbReference type="SAM" id="MobiDB-lite"/>
    </source>
</evidence>
<evidence type="ECO:0000313" key="3">
    <source>
        <dbReference type="Proteomes" id="UP000712281"/>
    </source>
</evidence>
<dbReference type="Proteomes" id="UP000712281">
    <property type="component" value="Unassembled WGS sequence"/>
</dbReference>
<protein>
    <submittedName>
        <fullName evidence="2">Uncharacterized protein</fullName>
    </submittedName>
</protein>
<reference evidence="2" key="1">
    <citation type="submission" date="2019-12" db="EMBL/GenBank/DDBJ databases">
        <title>Genome sequencing and annotation of Brassica cretica.</title>
        <authorList>
            <person name="Studholme D.J."/>
            <person name="Sarris P.F."/>
        </authorList>
    </citation>
    <scope>NUCLEOTIDE SEQUENCE</scope>
    <source>
        <strain evidence="2">PFS-001/15</strain>
        <tissue evidence="2">Leaf</tissue>
    </source>
</reference>
<comment type="caution">
    <text evidence="2">The sequence shown here is derived from an EMBL/GenBank/DDBJ whole genome shotgun (WGS) entry which is preliminary data.</text>
</comment>